<reference evidence="4 5" key="1">
    <citation type="submission" date="2020-08" db="EMBL/GenBank/DDBJ databases">
        <title>Genomic Encyclopedia of Type Strains, Phase IV (KMG-IV): sequencing the most valuable type-strain genomes for metagenomic binning, comparative biology and taxonomic classification.</title>
        <authorList>
            <person name="Goeker M."/>
        </authorList>
    </citation>
    <scope>NUCLEOTIDE SEQUENCE [LARGE SCALE GENOMIC DNA]</scope>
    <source>
        <strain evidence="4 5">DSM 29007</strain>
    </source>
</reference>
<dbReference type="Gene3D" id="2.30.40.10">
    <property type="entry name" value="Urease, subunit C, domain 1"/>
    <property type="match status" value="1"/>
</dbReference>
<dbReference type="EC" id="3.4.19.-" evidence="4"/>
<feature type="compositionally biased region" description="Basic and acidic residues" evidence="2">
    <location>
        <begin position="371"/>
        <end position="380"/>
    </location>
</feature>
<evidence type="ECO:0000313" key="5">
    <source>
        <dbReference type="Proteomes" id="UP000582837"/>
    </source>
</evidence>
<dbReference type="Pfam" id="PF01979">
    <property type="entry name" value="Amidohydro_1"/>
    <property type="match status" value="1"/>
</dbReference>
<dbReference type="EMBL" id="JACHIA010000027">
    <property type="protein sequence ID" value="MBB6073638.1"/>
    <property type="molecule type" value="Genomic_DNA"/>
</dbReference>
<name>A0A841H6N1_9BACT</name>
<evidence type="ECO:0000256" key="2">
    <source>
        <dbReference type="SAM" id="MobiDB-lite"/>
    </source>
</evidence>
<dbReference type="Proteomes" id="UP000582837">
    <property type="component" value="Unassembled WGS sequence"/>
</dbReference>
<evidence type="ECO:0000313" key="4">
    <source>
        <dbReference type="EMBL" id="MBB6073638.1"/>
    </source>
</evidence>
<dbReference type="InterPro" id="IPR006680">
    <property type="entry name" value="Amidohydro-rel"/>
</dbReference>
<comment type="cofactor">
    <cofactor evidence="1">
        <name>Zn(2+)</name>
        <dbReference type="ChEBI" id="CHEBI:29105"/>
    </cofactor>
</comment>
<dbReference type="SUPFAM" id="SSF51556">
    <property type="entry name" value="Metallo-dependent hydrolases"/>
    <property type="match status" value="1"/>
</dbReference>
<protein>
    <submittedName>
        <fullName evidence="4">Beta-aspartyl-dipeptidase (Metallo-type)</fullName>
        <ecNumber evidence="4">3.4.19.-</ecNumber>
    </submittedName>
</protein>
<comment type="caution">
    <text evidence="4">The sequence shown here is derived from an EMBL/GenBank/DDBJ whole genome shotgun (WGS) entry which is preliminary data.</text>
</comment>
<proteinExistence type="predicted"/>
<feature type="domain" description="Amidohydrolase-related" evidence="3">
    <location>
        <begin position="55"/>
        <end position="339"/>
    </location>
</feature>
<sequence length="402" mass="44819">MLTLIEGGRVYDPDPRGVQSVLLADGHVSKVGDVNRSALERLGTEYQIINARGCIVAPGLIDPHNHLLGGSGETGFSTQTPEFFISEIVRFGITTVVGTLGVDTTMKTMAGLLAKVKALREQKLNAYCWTGGYDVPPNSILASVREDIMFIDEVIGAGEVAISDERALAPDPRELARTVTHAHIGGMLARKAGLMHVHVGDRDRRLAPIREVLENFDVEPDWFYLTHVERTEKLIREAAALAQKGMPCDVDVVERELYRYLRWWKSHGGPPELLTCSSDASMTSPRNVWEQMRDCVREHGHPLEEILPLATRNTARILKLKKKGELRRGCVGDVLLIDEATLDIVHVLSRGTWMVRDGEVVEQENWLRDSDREIRLHGTKDEEDESEPGGSSEEEAYQNEES</sequence>
<evidence type="ECO:0000256" key="1">
    <source>
        <dbReference type="ARBA" id="ARBA00001947"/>
    </source>
</evidence>
<dbReference type="SUPFAM" id="SSF51338">
    <property type="entry name" value="Composite domain of metallo-dependent hydrolases"/>
    <property type="match status" value="1"/>
</dbReference>
<dbReference type="InterPro" id="IPR032466">
    <property type="entry name" value="Metal_Hydrolase"/>
</dbReference>
<organism evidence="4 5">
    <name type="scientific">Longimicrobium terrae</name>
    <dbReference type="NCBI Taxonomy" id="1639882"/>
    <lineage>
        <taxon>Bacteria</taxon>
        <taxon>Pseudomonadati</taxon>
        <taxon>Gemmatimonadota</taxon>
        <taxon>Longimicrobiia</taxon>
        <taxon>Longimicrobiales</taxon>
        <taxon>Longimicrobiaceae</taxon>
        <taxon>Longimicrobium</taxon>
    </lineage>
</organism>
<feature type="compositionally biased region" description="Acidic residues" evidence="2">
    <location>
        <begin position="381"/>
        <end position="402"/>
    </location>
</feature>
<keyword evidence="5" id="KW-1185">Reference proteome</keyword>
<dbReference type="Gene3D" id="3.20.20.140">
    <property type="entry name" value="Metal-dependent hydrolases"/>
    <property type="match status" value="1"/>
</dbReference>
<dbReference type="InterPro" id="IPR011059">
    <property type="entry name" value="Metal-dep_hydrolase_composite"/>
</dbReference>
<feature type="region of interest" description="Disordered" evidence="2">
    <location>
        <begin position="371"/>
        <end position="402"/>
    </location>
</feature>
<accession>A0A841H6N1</accession>
<gene>
    <name evidence="4" type="ORF">HNQ61_005309</name>
</gene>
<evidence type="ECO:0000259" key="3">
    <source>
        <dbReference type="Pfam" id="PF01979"/>
    </source>
</evidence>
<dbReference type="InterPro" id="IPR050378">
    <property type="entry name" value="Metallo-dep_Hydrolases_sf"/>
</dbReference>
<dbReference type="RefSeq" id="WP_170035228.1">
    <property type="nucleotide sequence ID" value="NZ_JABDTL010000001.1"/>
</dbReference>
<keyword evidence="4" id="KW-0378">Hydrolase</keyword>
<dbReference type="AlphaFoldDB" id="A0A841H6N1"/>
<dbReference type="GO" id="GO:0016810">
    <property type="term" value="F:hydrolase activity, acting on carbon-nitrogen (but not peptide) bonds"/>
    <property type="evidence" value="ECO:0007669"/>
    <property type="project" value="InterPro"/>
</dbReference>
<dbReference type="PANTHER" id="PTHR11647">
    <property type="entry name" value="HYDRANTOINASE/DIHYDROPYRIMIDINASE FAMILY MEMBER"/>
    <property type="match status" value="1"/>
</dbReference>
<dbReference type="PANTHER" id="PTHR11647:SF1">
    <property type="entry name" value="COLLAPSIN RESPONSE MEDIATOR PROTEIN"/>
    <property type="match status" value="1"/>
</dbReference>